<dbReference type="EC" id="4.2.1.17" evidence="4"/>
<accession>A0A2U9ISP7</accession>
<dbReference type="InterPro" id="IPR018376">
    <property type="entry name" value="Enoyl-CoA_hyd/isom_CS"/>
</dbReference>
<reference evidence="5" key="3">
    <citation type="submission" date="2020-03" db="EMBL/GenBank/DDBJ databases">
        <title>Sequencing and Assembly of Multiple Reported Metal-Biooxidizing Members of the Extremely Thermoacidophilic Archaeal Family Sulfolobaceae.</title>
        <authorList>
            <person name="Counts J.A."/>
            <person name="Kelly R.M."/>
        </authorList>
    </citation>
    <scope>NUCLEOTIDE SEQUENCE [LARGE SCALE GENOMIC DNA]</scope>
    <source>
        <strain evidence="5">HO1-1</strain>
    </source>
</reference>
<dbReference type="PANTHER" id="PTHR43459:SF1">
    <property type="entry name" value="EG:BACN32G11.4 PROTEIN"/>
    <property type="match status" value="1"/>
</dbReference>
<evidence type="ECO:0000313" key="5">
    <source>
        <dbReference type="Proteomes" id="UP000247586"/>
    </source>
</evidence>
<dbReference type="Proteomes" id="UP000247586">
    <property type="component" value="Chromosome"/>
</dbReference>
<dbReference type="Gene3D" id="3.90.226.10">
    <property type="entry name" value="2-enoyl-CoA Hydratase, Chain A, domain 1"/>
    <property type="match status" value="1"/>
</dbReference>
<gene>
    <name evidence="4" type="ORF">DFR87_04350</name>
</gene>
<name>A0A2U9ISP7_9CREN</name>
<dbReference type="STRING" id="1293036.GCA_001315825_01180"/>
<dbReference type="OrthoDB" id="27846at2157"/>
<comment type="similarity">
    <text evidence="1 3">Belongs to the enoyl-CoA hydratase/isomerase family.</text>
</comment>
<proteinExistence type="inferred from homology"/>
<dbReference type="RefSeq" id="WP_054836476.1">
    <property type="nucleotide sequence ID" value="NZ_BBBA01000005.1"/>
</dbReference>
<evidence type="ECO:0000313" key="4">
    <source>
        <dbReference type="EMBL" id="AWR99048.1"/>
    </source>
</evidence>
<evidence type="ECO:0000256" key="2">
    <source>
        <dbReference type="ARBA" id="ARBA00023239"/>
    </source>
</evidence>
<dbReference type="EMBL" id="CP029287">
    <property type="protein sequence ID" value="AWR99048.1"/>
    <property type="molecule type" value="Genomic_DNA"/>
</dbReference>
<dbReference type="FunFam" id="1.10.12.10:FF:000001">
    <property type="entry name" value="Probable enoyl-CoA hydratase, mitochondrial"/>
    <property type="match status" value="1"/>
</dbReference>
<dbReference type="AlphaFoldDB" id="A0A2U9ISP7"/>
<keyword evidence="2 4" id="KW-0456">Lyase</keyword>
<reference evidence="5" key="2">
    <citation type="submission" date="2020-03" db="EMBL/GenBank/DDBJ databases">
        <title>Complete Genome Sequences of Extremely Thermoacidophilic, Metal-Mobilizing Type-Strain Members of the Archaeal Family Sulfolobaceae: Acidianus brierleyi DSM-1651T, Acidianus sulfidivorans DSM-18786T, Metallosphaera hakonensis DSM-7519T, and Metallosphaera prunae DSM-10039T.</title>
        <authorList>
            <person name="Counts J.A."/>
            <person name="Kelly R.M."/>
        </authorList>
    </citation>
    <scope>NUCLEOTIDE SEQUENCE [LARGE SCALE GENOMIC DNA]</scope>
    <source>
        <strain evidence="5">HO1-1</strain>
    </source>
</reference>
<dbReference type="Pfam" id="PF00378">
    <property type="entry name" value="ECH_1"/>
    <property type="match status" value="1"/>
</dbReference>
<dbReference type="NCBIfam" id="NF004725">
    <property type="entry name" value="PRK06072.1"/>
    <property type="match status" value="1"/>
</dbReference>
<evidence type="ECO:0000256" key="1">
    <source>
        <dbReference type="ARBA" id="ARBA00005254"/>
    </source>
</evidence>
<organism evidence="4 5">
    <name type="scientific">Metallosphaera hakonensis JCM 8857 = DSM 7519</name>
    <dbReference type="NCBI Taxonomy" id="1293036"/>
    <lineage>
        <taxon>Archaea</taxon>
        <taxon>Thermoproteota</taxon>
        <taxon>Thermoprotei</taxon>
        <taxon>Sulfolobales</taxon>
        <taxon>Sulfolobaceae</taxon>
        <taxon>Metallosphaera</taxon>
    </lineage>
</organism>
<sequence length="249" mass="27319">MALQIRDQGATSIFILNRPDKLNALSLELRKELLNSLRKFNSDPSKRVAVITGEGKAFSVGADLGSVSSDLTDDLRSSFYPILREIRFSPKIYISAINGVVAGAGISLALACDLRVASRGARFVTAFHNIGLAPDTGLTLILTRLTGARFLDLLLIGGEMSAQELEREGVVRLSDDPLTEALKLAEQISAGAYRSYVASKKLINRALFHDLDEYLEYESAMQGYLGSTQDFKEGIKAFLEKRKPEFRGE</sequence>
<reference evidence="4 5" key="1">
    <citation type="submission" date="2018-05" db="EMBL/GenBank/DDBJ databases">
        <title>Complete Genome Sequences of Extremely Thermoacidophilic, Metal-Mobilizing Type-Strain Members of the Archaeal Family Sulfolobaceae: Acidianus brierleyi DSM-1651T, Acidianus sulfidivorans DSM-18786T, Metallosphaera hakonensis DSM-7519T, and Metallosphaera prunae DSM-10039T.</title>
        <authorList>
            <person name="Counts J.A."/>
            <person name="Kelly R.M."/>
        </authorList>
    </citation>
    <scope>NUCLEOTIDE SEQUENCE [LARGE SCALE GENOMIC DNA]</scope>
    <source>
        <strain evidence="4 5">HO1-1</strain>
    </source>
</reference>
<dbReference type="KEGG" id="mhk:DFR87_04350"/>
<dbReference type="PANTHER" id="PTHR43459">
    <property type="entry name" value="ENOYL-COA HYDRATASE"/>
    <property type="match status" value="1"/>
</dbReference>
<evidence type="ECO:0000256" key="3">
    <source>
        <dbReference type="RuleBase" id="RU003707"/>
    </source>
</evidence>
<dbReference type="InterPro" id="IPR014748">
    <property type="entry name" value="Enoyl-CoA_hydra_C"/>
</dbReference>
<dbReference type="GO" id="GO:0004300">
    <property type="term" value="F:enoyl-CoA hydratase activity"/>
    <property type="evidence" value="ECO:0007669"/>
    <property type="project" value="UniProtKB-EC"/>
</dbReference>
<dbReference type="InterPro" id="IPR001753">
    <property type="entry name" value="Enoyl-CoA_hydra/iso"/>
</dbReference>
<dbReference type="SUPFAM" id="SSF52096">
    <property type="entry name" value="ClpP/crotonase"/>
    <property type="match status" value="1"/>
</dbReference>
<dbReference type="InterPro" id="IPR029045">
    <property type="entry name" value="ClpP/crotonase-like_dom_sf"/>
</dbReference>
<dbReference type="Gene3D" id="1.10.12.10">
    <property type="entry name" value="Lyase 2-enoyl-coa Hydratase, Chain A, domain 2"/>
    <property type="match status" value="1"/>
</dbReference>
<dbReference type="CDD" id="cd06558">
    <property type="entry name" value="crotonase-like"/>
    <property type="match status" value="1"/>
</dbReference>
<dbReference type="PROSITE" id="PS00166">
    <property type="entry name" value="ENOYL_COA_HYDRATASE"/>
    <property type="match status" value="1"/>
</dbReference>
<dbReference type="GeneID" id="36834546"/>
<protein>
    <submittedName>
        <fullName evidence="4">Enoyl-CoA hydratase</fullName>
        <ecNumber evidence="4">4.2.1.17</ecNumber>
    </submittedName>
</protein>
<keyword evidence="5" id="KW-1185">Reference proteome</keyword>